<keyword evidence="2" id="KW-0732">Signal</keyword>
<name>A0A6G3X2C6_9ACTN</name>
<feature type="non-terminal residue" evidence="3">
    <location>
        <position position="1"/>
    </location>
</feature>
<protein>
    <submittedName>
        <fullName evidence="3">Uncharacterized protein</fullName>
    </submittedName>
</protein>
<organism evidence="3">
    <name type="scientific">Streptomyces sp. SID7499</name>
    <dbReference type="NCBI Taxonomy" id="2706086"/>
    <lineage>
        <taxon>Bacteria</taxon>
        <taxon>Bacillati</taxon>
        <taxon>Actinomycetota</taxon>
        <taxon>Actinomycetes</taxon>
        <taxon>Kitasatosporales</taxon>
        <taxon>Streptomycetaceae</taxon>
        <taxon>Streptomyces</taxon>
    </lineage>
</organism>
<dbReference type="EMBL" id="JAAGMN010003842">
    <property type="protein sequence ID" value="NEE11891.1"/>
    <property type="molecule type" value="Genomic_DNA"/>
</dbReference>
<reference evidence="3" key="1">
    <citation type="submission" date="2020-01" db="EMBL/GenBank/DDBJ databases">
        <title>Insect and environment-associated Actinomycetes.</title>
        <authorList>
            <person name="Currrie C."/>
            <person name="Chevrette M."/>
            <person name="Carlson C."/>
            <person name="Stubbendieck R."/>
            <person name="Wendt-Pienkowski E."/>
        </authorList>
    </citation>
    <scope>NUCLEOTIDE SEQUENCE</scope>
    <source>
        <strain evidence="3">SID7499</strain>
    </source>
</reference>
<feature type="non-terminal residue" evidence="3">
    <location>
        <position position="85"/>
    </location>
</feature>
<dbReference type="AlphaFoldDB" id="A0A6G3X2C6"/>
<feature type="region of interest" description="Disordered" evidence="1">
    <location>
        <begin position="40"/>
        <end position="60"/>
    </location>
</feature>
<accession>A0A6G3X2C6</accession>
<gene>
    <name evidence="3" type="ORF">G3M58_36220</name>
</gene>
<evidence type="ECO:0000256" key="2">
    <source>
        <dbReference type="SAM" id="SignalP"/>
    </source>
</evidence>
<feature type="chain" id="PRO_5039027562" evidence="2">
    <location>
        <begin position="38"/>
        <end position="85"/>
    </location>
</feature>
<comment type="caution">
    <text evidence="3">The sequence shown here is derived from an EMBL/GenBank/DDBJ whole genome shotgun (WGS) entry which is preliminary data.</text>
</comment>
<feature type="signal peptide" evidence="2">
    <location>
        <begin position="1"/>
        <end position="37"/>
    </location>
</feature>
<feature type="compositionally biased region" description="Polar residues" evidence="1">
    <location>
        <begin position="47"/>
        <end position="60"/>
    </location>
</feature>
<sequence>DGSRRLGSHGLDRRRLGRRAGTAAVAALLLAAIPTGAAVSADAGTPKTATGPQGQKLTVSATTGLDPAGEKIRVTGEGYGLKTGI</sequence>
<proteinExistence type="predicted"/>
<evidence type="ECO:0000256" key="1">
    <source>
        <dbReference type="SAM" id="MobiDB-lite"/>
    </source>
</evidence>
<evidence type="ECO:0000313" key="3">
    <source>
        <dbReference type="EMBL" id="NEE11891.1"/>
    </source>
</evidence>